<evidence type="ECO:0000256" key="7">
    <source>
        <dbReference type="ARBA" id="ARBA00022989"/>
    </source>
</evidence>
<dbReference type="GO" id="GO:0016031">
    <property type="term" value="P:tRNA import into mitochondrion"/>
    <property type="evidence" value="ECO:0007669"/>
    <property type="project" value="TreeGrafter"/>
</dbReference>
<evidence type="ECO:0000256" key="9">
    <source>
        <dbReference type="ARBA" id="ARBA00023136"/>
    </source>
</evidence>
<evidence type="ECO:0000256" key="5">
    <source>
        <dbReference type="ARBA" id="ARBA00022787"/>
    </source>
</evidence>
<dbReference type="PANTHER" id="PTHR12430">
    <property type="entry name" value="MITOCHONDRIAL IMPORT RECEPTOR SUBUNIT TOM20"/>
    <property type="match status" value="1"/>
</dbReference>
<evidence type="ECO:0000256" key="8">
    <source>
        <dbReference type="ARBA" id="ARBA00023128"/>
    </source>
</evidence>
<evidence type="ECO:0000256" key="4">
    <source>
        <dbReference type="ARBA" id="ARBA00022692"/>
    </source>
</evidence>
<dbReference type="AlphaFoldDB" id="A0A0E9NHX9"/>
<keyword evidence="14" id="KW-0175">Coiled coil</keyword>
<evidence type="ECO:0000256" key="13">
    <source>
        <dbReference type="ARBA" id="ARBA00080405"/>
    </source>
</evidence>
<dbReference type="GO" id="GO:0008320">
    <property type="term" value="F:protein transmembrane transporter activity"/>
    <property type="evidence" value="ECO:0007669"/>
    <property type="project" value="TreeGrafter"/>
</dbReference>
<feature type="transmembrane region" description="Helical" evidence="16">
    <location>
        <begin position="20"/>
        <end position="40"/>
    </location>
</feature>
<keyword evidence="3" id="KW-0813">Transport</keyword>
<dbReference type="SUPFAM" id="SSF47157">
    <property type="entry name" value="Mitochondrial import receptor subunit Tom20"/>
    <property type="match status" value="1"/>
</dbReference>
<dbReference type="GO" id="GO:0006605">
    <property type="term" value="P:protein targeting"/>
    <property type="evidence" value="ECO:0007669"/>
    <property type="project" value="InterPro"/>
</dbReference>
<sequence>MDALQNLKSTEIIMSALRNTAIAAGTVAALALGYAVYFDYRRRNDAAFRKTLRSSHKKVAKAKKAEEEQAIKKSSEALSEALAQVYAEGLPTGVEERESFFMEQVTKGEILFTQGEEHFLNAAICFYKAWKVYPQPVELLNIYQQTMPEGVFNIVVAMAAIESRTHADTATAAEDAGIDEDVPNPTATEASEASPADVEAVKAEEESEEEEVVVETIPVAAEATEEEPLE</sequence>
<evidence type="ECO:0000256" key="11">
    <source>
        <dbReference type="ARBA" id="ARBA00068548"/>
    </source>
</evidence>
<dbReference type="PANTHER" id="PTHR12430:SF0">
    <property type="entry name" value="TRANSLOCASE OF OUTER MITOCHONDRIAL MEMBRANE 20"/>
    <property type="match status" value="1"/>
</dbReference>
<dbReference type="GO" id="GO:0005742">
    <property type="term" value="C:mitochondrial outer membrane translocase complex"/>
    <property type="evidence" value="ECO:0007669"/>
    <property type="project" value="InterPro"/>
</dbReference>
<dbReference type="Pfam" id="PF02064">
    <property type="entry name" value="MAS20"/>
    <property type="match status" value="1"/>
</dbReference>
<dbReference type="STRING" id="698492.A0A0E9NHX9"/>
<feature type="region of interest" description="Disordered" evidence="15">
    <location>
        <begin position="168"/>
        <end position="230"/>
    </location>
</feature>
<dbReference type="OMA" id="RESFFME"/>
<evidence type="ECO:0000256" key="14">
    <source>
        <dbReference type="SAM" id="Coils"/>
    </source>
</evidence>
<comment type="caution">
    <text evidence="17">The sequence shown here is derived from an EMBL/GenBank/DDBJ whole genome shotgun (WGS) entry which is preliminary data.</text>
</comment>
<dbReference type="GO" id="GO:0006886">
    <property type="term" value="P:intracellular protein transport"/>
    <property type="evidence" value="ECO:0007669"/>
    <property type="project" value="InterPro"/>
</dbReference>
<organism evidence="17 18">
    <name type="scientific">Saitoella complicata (strain BCRC 22490 / CBS 7301 / JCM 7358 / NBRC 10748 / NRRL Y-17804)</name>
    <dbReference type="NCBI Taxonomy" id="698492"/>
    <lineage>
        <taxon>Eukaryota</taxon>
        <taxon>Fungi</taxon>
        <taxon>Dikarya</taxon>
        <taxon>Ascomycota</taxon>
        <taxon>Taphrinomycotina</taxon>
        <taxon>Taphrinomycotina incertae sedis</taxon>
        <taxon>Saitoella</taxon>
    </lineage>
</organism>
<keyword evidence="6" id="KW-0653">Protein transport</keyword>
<reference evidence="17 18" key="1">
    <citation type="journal article" date="2011" name="J. Gen. Appl. Microbiol.">
        <title>Draft genome sequencing of the enigmatic yeast Saitoella complicata.</title>
        <authorList>
            <person name="Nishida H."/>
            <person name="Hamamoto M."/>
            <person name="Sugiyama J."/>
        </authorList>
    </citation>
    <scope>NUCLEOTIDE SEQUENCE [LARGE SCALE GENOMIC DNA]</scope>
    <source>
        <strain evidence="17 18">NRRL Y-17804</strain>
    </source>
</reference>
<keyword evidence="4 16" id="KW-0812">Transmembrane</keyword>
<keyword evidence="5" id="KW-1000">Mitochondrion outer membrane</keyword>
<evidence type="ECO:0000313" key="18">
    <source>
        <dbReference type="Proteomes" id="UP000033140"/>
    </source>
</evidence>
<dbReference type="InterPro" id="IPR023392">
    <property type="entry name" value="Tom20_dom_sf"/>
</dbReference>
<dbReference type="EMBL" id="BACD03000023">
    <property type="protein sequence ID" value="GAO49444.1"/>
    <property type="molecule type" value="Genomic_DNA"/>
</dbReference>
<dbReference type="GO" id="GO:0030943">
    <property type="term" value="F:mitochondrion targeting sequence binding"/>
    <property type="evidence" value="ECO:0007669"/>
    <property type="project" value="TreeGrafter"/>
</dbReference>
<accession>A0A0E9NHX9</accession>
<keyword evidence="7 16" id="KW-1133">Transmembrane helix</keyword>
<name>A0A0E9NHX9_SAICN</name>
<evidence type="ECO:0000256" key="12">
    <source>
        <dbReference type="ARBA" id="ARBA00073975"/>
    </source>
</evidence>
<keyword evidence="18" id="KW-1185">Reference proteome</keyword>
<evidence type="ECO:0000256" key="6">
    <source>
        <dbReference type="ARBA" id="ARBA00022927"/>
    </source>
</evidence>
<evidence type="ECO:0000256" key="10">
    <source>
        <dbReference type="ARBA" id="ARBA00042705"/>
    </source>
</evidence>
<evidence type="ECO:0000313" key="17">
    <source>
        <dbReference type="EMBL" id="GAO49444.1"/>
    </source>
</evidence>
<reference evidence="17 18" key="2">
    <citation type="journal article" date="2014" name="J. Gen. Appl. Microbiol.">
        <title>The early diverging ascomycetous budding yeast Saitoella complicata has three histone deacetylases belonging to the Clr6, Hos2, and Rpd3 lineages.</title>
        <authorList>
            <person name="Nishida H."/>
            <person name="Matsumoto T."/>
            <person name="Kondo S."/>
            <person name="Hamamoto M."/>
            <person name="Yoshikawa H."/>
        </authorList>
    </citation>
    <scope>NUCLEOTIDE SEQUENCE [LARGE SCALE GENOMIC DNA]</scope>
    <source>
        <strain evidence="17 18">NRRL Y-17804</strain>
    </source>
</reference>
<comment type="subcellular location">
    <subcellularLocation>
        <location evidence="1">Mitochondrion outer membrane</location>
        <topology evidence="1">Single-pass membrane protein</topology>
    </subcellularLocation>
</comment>
<dbReference type="Proteomes" id="UP000033140">
    <property type="component" value="Unassembled WGS sequence"/>
</dbReference>
<evidence type="ECO:0000256" key="2">
    <source>
        <dbReference type="ARBA" id="ARBA00005792"/>
    </source>
</evidence>
<comment type="similarity">
    <text evidence="2">Belongs to the Tom20 family.</text>
</comment>
<dbReference type="GO" id="GO:0030150">
    <property type="term" value="P:protein import into mitochondrial matrix"/>
    <property type="evidence" value="ECO:0007669"/>
    <property type="project" value="TreeGrafter"/>
</dbReference>
<proteinExistence type="inferred from homology"/>
<keyword evidence="8" id="KW-0496">Mitochondrion</keyword>
<feature type="coiled-coil region" evidence="14">
    <location>
        <begin position="57"/>
        <end position="84"/>
    </location>
</feature>
<dbReference type="FunFam" id="1.20.960.10:FF:000002">
    <property type="entry name" value="Mitochondrial import receptor subunit TOM20"/>
    <property type="match status" value="1"/>
</dbReference>
<protein>
    <recommendedName>
        <fullName evidence="11">Mitochondrial import receptor subunit TOM20</fullName>
    </recommendedName>
    <alternativeName>
        <fullName evidence="10">Mitochondrial 20 kDa outer membrane protein</fullName>
    </alternativeName>
    <alternativeName>
        <fullName evidence="12">Mitochondrial import receptor subunit tom20</fullName>
    </alternativeName>
    <alternativeName>
        <fullName evidence="13">Translocase of outer membrane 20 kDa subunit</fullName>
    </alternativeName>
</protein>
<dbReference type="Gene3D" id="1.20.960.10">
    <property type="entry name" value="Mitochondrial outer membrane translocase complex, subunit Tom20 domain"/>
    <property type="match status" value="1"/>
</dbReference>
<evidence type="ECO:0000256" key="3">
    <source>
        <dbReference type="ARBA" id="ARBA00022448"/>
    </source>
</evidence>
<gene>
    <name evidence="17" type="ORF">G7K_3594-t1</name>
</gene>
<keyword evidence="9 16" id="KW-0472">Membrane</keyword>
<evidence type="ECO:0000256" key="1">
    <source>
        <dbReference type="ARBA" id="ARBA00004572"/>
    </source>
</evidence>
<reference evidence="17 18" key="3">
    <citation type="journal article" date="2015" name="Genome Announc.">
        <title>Draft Genome Sequence of the Archiascomycetous Yeast Saitoella complicata.</title>
        <authorList>
            <person name="Yamauchi K."/>
            <person name="Kondo S."/>
            <person name="Hamamoto M."/>
            <person name="Takahashi Y."/>
            <person name="Ogura Y."/>
            <person name="Hayashi T."/>
            <person name="Nishida H."/>
        </authorList>
    </citation>
    <scope>NUCLEOTIDE SEQUENCE [LARGE SCALE GENOMIC DNA]</scope>
    <source>
        <strain evidence="17 18">NRRL Y-17804</strain>
    </source>
</reference>
<dbReference type="PRINTS" id="PR00351">
    <property type="entry name" value="OM20RECEPTOR"/>
</dbReference>
<evidence type="ECO:0000256" key="15">
    <source>
        <dbReference type="SAM" id="MobiDB-lite"/>
    </source>
</evidence>
<evidence type="ECO:0000256" key="16">
    <source>
        <dbReference type="SAM" id="Phobius"/>
    </source>
</evidence>
<dbReference type="InterPro" id="IPR002056">
    <property type="entry name" value="MAS20"/>
</dbReference>